<accession>A0A132B5C9</accession>
<sequence>MYLVLLPTIILSLSTSALADCTREFLRNATDAYIKVQRDGAVKSPDPAFAVHLSPNLVYTENFAVTPLNNSILNTSLPITHNFSMHDTTACSTFTELVILPTNTTKPYLIHTRIPIVTTTGDWAFNVTGYLHYSSLETWDPIPAAKRDTRAVVQAGGDAYFNRFDNASVVVPWGAPRTRIEGGALVTGTLSGDNCTMVFPDTIVVTDRRYVVDEVMGTVDIFEGFPGLGRSQGNNPMPDSHLFRIEAGKIKYVHTVSHCVERGCGMNGTSPFG</sequence>
<evidence type="ECO:0000313" key="4">
    <source>
        <dbReference type="Proteomes" id="UP000070700"/>
    </source>
</evidence>
<dbReference type="RefSeq" id="XP_018061973.1">
    <property type="nucleotide sequence ID" value="XM_018220882.1"/>
</dbReference>
<name>A0A132B5C9_MOLSC</name>
<keyword evidence="4" id="KW-1185">Reference proteome</keyword>
<dbReference type="Proteomes" id="UP000070700">
    <property type="component" value="Unassembled WGS sequence"/>
</dbReference>
<feature type="signal peptide" evidence="1">
    <location>
        <begin position="1"/>
        <end position="19"/>
    </location>
</feature>
<proteinExistence type="predicted"/>
<keyword evidence="1" id="KW-0732">Signal</keyword>
<dbReference type="OrthoDB" id="3515051at2759"/>
<evidence type="ECO:0000313" key="3">
    <source>
        <dbReference type="EMBL" id="KUJ07618.1"/>
    </source>
</evidence>
<dbReference type="Pfam" id="PF26061">
    <property type="entry name" value="DUF8021"/>
    <property type="match status" value="1"/>
</dbReference>
<protein>
    <recommendedName>
        <fullName evidence="2">DUF8021 domain-containing protein</fullName>
    </recommendedName>
</protein>
<reference evidence="3 4" key="1">
    <citation type="submission" date="2015-10" db="EMBL/GenBank/DDBJ databases">
        <title>Full genome of DAOMC 229536 Phialocephala scopiformis, a fungal endophyte of spruce producing the potent anti-insectan compound rugulosin.</title>
        <authorList>
            <consortium name="DOE Joint Genome Institute"/>
            <person name="Walker A.K."/>
            <person name="Frasz S.L."/>
            <person name="Seifert K.A."/>
            <person name="Miller J.D."/>
            <person name="Mondo S.J."/>
            <person name="Labutti K."/>
            <person name="Lipzen A."/>
            <person name="Dockter R."/>
            <person name="Kennedy M."/>
            <person name="Grigoriev I.V."/>
            <person name="Spatafora J.W."/>
        </authorList>
    </citation>
    <scope>NUCLEOTIDE SEQUENCE [LARGE SCALE GENOMIC DNA]</scope>
    <source>
        <strain evidence="3 4">CBS 120377</strain>
    </source>
</reference>
<organism evidence="3 4">
    <name type="scientific">Mollisia scopiformis</name>
    <name type="common">Conifer needle endophyte fungus</name>
    <name type="synonym">Phialocephala scopiformis</name>
    <dbReference type="NCBI Taxonomy" id="149040"/>
    <lineage>
        <taxon>Eukaryota</taxon>
        <taxon>Fungi</taxon>
        <taxon>Dikarya</taxon>
        <taxon>Ascomycota</taxon>
        <taxon>Pezizomycotina</taxon>
        <taxon>Leotiomycetes</taxon>
        <taxon>Helotiales</taxon>
        <taxon>Mollisiaceae</taxon>
        <taxon>Mollisia</taxon>
    </lineage>
</organism>
<evidence type="ECO:0000259" key="2">
    <source>
        <dbReference type="Pfam" id="PF26061"/>
    </source>
</evidence>
<dbReference type="GeneID" id="28830608"/>
<gene>
    <name evidence="3" type="ORF">LY89DRAFT_742845</name>
</gene>
<dbReference type="AlphaFoldDB" id="A0A132B5C9"/>
<dbReference type="InterPro" id="IPR058334">
    <property type="entry name" value="DUF8021"/>
</dbReference>
<dbReference type="EMBL" id="KQ947439">
    <property type="protein sequence ID" value="KUJ07618.1"/>
    <property type="molecule type" value="Genomic_DNA"/>
</dbReference>
<evidence type="ECO:0000256" key="1">
    <source>
        <dbReference type="SAM" id="SignalP"/>
    </source>
</evidence>
<dbReference type="STRING" id="149040.A0A132B5C9"/>
<dbReference type="InParanoid" id="A0A132B5C9"/>
<dbReference type="KEGG" id="psco:LY89DRAFT_742845"/>
<feature type="domain" description="DUF8021" evidence="2">
    <location>
        <begin position="146"/>
        <end position="256"/>
    </location>
</feature>
<feature type="chain" id="PRO_5007287867" description="DUF8021 domain-containing protein" evidence="1">
    <location>
        <begin position="20"/>
        <end position="273"/>
    </location>
</feature>